<sequence>MSSNSRASTATATPPPGVRLPAATSLLTAAAARVRRLLACPHAPELTAAGRPQPSAAACYSCHRRSAPCNGHLPLVLVAWK</sequence>
<dbReference type="AlphaFoldDB" id="A0A2T8IPF8"/>
<name>A0A2T8IPF8_9POAL</name>
<reference evidence="1" key="1">
    <citation type="submission" date="2018-04" db="EMBL/GenBank/DDBJ databases">
        <title>WGS assembly of Panicum hallii.</title>
        <authorList>
            <person name="Lovell J."/>
            <person name="Jenkins J."/>
            <person name="Lowry D."/>
            <person name="Mamidi S."/>
            <person name="Sreedasyam A."/>
            <person name="Weng X."/>
            <person name="Barry K."/>
            <person name="Bonette J."/>
            <person name="Campitelli B."/>
            <person name="Daum C."/>
            <person name="Gordon S."/>
            <person name="Gould B."/>
            <person name="Lipzen A."/>
            <person name="Macqueen A."/>
            <person name="Palacio-Mejia J."/>
            <person name="Plott C."/>
            <person name="Shakirov E."/>
            <person name="Shu S."/>
            <person name="Yoshinaga Y."/>
            <person name="Zane M."/>
            <person name="Rokhsar D."/>
            <person name="Grimwood J."/>
            <person name="Schmutz J."/>
            <person name="Juenger T."/>
        </authorList>
    </citation>
    <scope>NUCLEOTIDE SEQUENCE [LARGE SCALE GENOMIC DNA]</scope>
    <source>
        <strain evidence="1">FIL2</strain>
    </source>
</reference>
<proteinExistence type="predicted"/>
<dbReference type="Gramene" id="PVH39562">
    <property type="protein sequence ID" value="PVH39562"/>
    <property type="gene ID" value="PAHAL_5G536400"/>
</dbReference>
<evidence type="ECO:0000313" key="1">
    <source>
        <dbReference type="EMBL" id="PVH39562.1"/>
    </source>
</evidence>
<dbReference type="Proteomes" id="UP000243499">
    <property type="component" value="Chromosome 5"/>
</dbReference>
<protein>
    <submittedName>
        <fullName evidence="1">Uncharacterized protein</fullName>
    </submittedName>
</protein>
<organism evidence="1">
    <name type="scientific">Panicum hallii</name>
    <dbReference type="NCBI Taxonomy" id="206008"/>
    <lineage>
        <taxon>Eukaryota</taxon>
        <taxon>Viridiplantae</taxon>
        <taxon>Streptophyta</taxon>
        <taxon>Embryophyta</taxon>
        <taxon>Tracheophyta</taxon>
        <taxon>Spermatophyta</taxon>
        <taxon>Magnoliopsida</taxon>
        <taxon>Liliopsida</taxon>
        <taxon>Poales</taxon>
        <taxon>Poaceae</taxon>
        <taxon>PACMAD clade</taxon>
        <taxon>Panicoideae</taxon>
        <taxon>Panicodae</taxon>
        <taxon>Paniceae</taxon>
        <taxon>Panicinae</taxon>
        <taxon>Panicum</taxon>
        <taxon>Panicum sect. Panicum</taxon>
    </lineage>
</organism>
<accession>A0A2T8IPF8</accession>
<gene>
    <name evidence="1" type="ORF">PAHAL_5G536400</name>
</gene>
<dbReference type="EMBL" id="CM008050">
    <property type="protein sequence ID" value="PVH39562.1"/>
    <property type="molecule type" value="Genomic_DNA"/>
</dbReference>